<keyword evidence="1" id="KW-0238">DNA-binding</keyword>
<gene>
    <name evidence="3" type="ORF">ACFQMF_07300</name>
</gene>
<dbReference type="Gene3D" id="1.10.443.10">
    <property type="entry name" value="Intergrase catalytic core"/>
    <property type="match status" value="1"/>
</dbReference>
<dbReference type="InterPro" id="IPR013762">
    <property type="entry name" value="Integrase-like_cat_sf"/>
</dbReference>
<evidence type="ECO:0000313" key="3">
    <source>
        <dbReference type="EMBL" id="MFC7324385.1"/>
    </source>
</evidence>
<dbReference type="EMBL" id="JBHTBL010000005">
    <property type="protein sequence ID" value="MFC7324385.1"/>
    <property type="molecule type" value="Genomic_DNA"/>
</dbReference>
<evidence type="ECO:0000313" key="4">
    <source>
        <dbReference type="Proteomes" id="UP001596545"/>
    </source>
</evidence>
<dbReference type="AlphaFoldDB" id="A0ABD6AKG5"/>
<reference evidence="3 4" key="1">
    <citation type="journal article" date="2019" name="Int. J. Syst. Evol. Microbiol.">
        <title>The Global Catalogue of Microorganisms (GCM) 10K type strain sequencing project: providing services to taxonomists for standard genome sequencing and annotation.</title>
        <authorList>
            <consortium name="The Broad Institute Genomics Platform"/>
            <consortium name="The Broad Institute Genome Sequencing Center for Infectious Disease"/>
            <person name="Wu L."/>
            <person name="Ma J."/>
        </authorList>
    </citation>
    <scope>NUCLEOTIDE SEQUENCE [LARGE SCALE GENOMIC DNA]</scope>
    <source>
        <strain evidence="3 4">CGMCC 1.12554</strain>
    </source>
</reference>
<dbReference type="GO" id="GO:0003677">
    <property type="term" value="F:DNA binding"/>
    <property type="evidence" value="ECO:0007669"/>
    <property type="project" value="UniProtKB-KW"/>
</dbReference>
<proteinExistence type="predicted"/>
<sequence length="385" mass="44531">MSAADDTSPKVSDLSAEEMMQMFTDKMSEELSPSLSSKTPKEAVDKYFQTRNMRAGTEYTHRSALYNHFVVWCDEVRGITDLSELTGNDLADYRVWRREEAPTKVKKLRPKSEETQQKILRVFIKRCEQWEFVTPGLHEYVLIPKVSRSDEVRDEILDSHTAKQILDWLARYEYASLHHVIWLLYAESGAQLGGIHSLDVSDYVSQREGGYLKLRHRPKTGTTLKNGEEGERDVSITLDVCDVLDDYLDDKRVDQSDEYGRAPLLTTSHGRVSKSTIRTYFYAWTRPCAIGMECPYGRDPRECDAAKRNNWAFKCPDSLSTHPVRKGYITASLKDAIPKMVLSERCDVSEKILDRHYDFRTKQEKMEARMRLMKMAHQQNQKYGA</sequence>
<dbReference type="RefSeq" id="WP_256409477.1">
    <property type="nucleotide sequence ID" value="NZ_JANHDN010000005.1"/>
</dbReference>
<keyword evidence="2" id="KW-0233">DNA recombination</keyword>
<name>A0ABD6AKG5_9EURY</name>
<keyword evidence="4" id="KW-1185">Reference proteome</keyword>
<evidence type="ECO:0000256" key="1">
    <source>
        <dbReference type="ARBA" id="ARBA00023125"/>
    </source>
</evidence>
<organism evidence="3 4">
    <name type="scientific">Halorubrum rutilum</name>
    <dbReference type="NCBI Taxonomy" id="1364933"/>
    <lineage>
        <taxon>Archaea</taxon>
        <taxon>Methanobacteriati</taxon>
        <taxon>Methanobacteriota</taxon>
        <taxon>Stenosarchaea group</taxon>
        <taxon>Halobacteria</taxon>
        <taxon>Halobacteriales</taxon>
        <taxon>Haloferacaceae</taxon>
        <taxon>Halorubrum</taxon>
    </lineage>
</organism>
<dbReference type="Gene3D" id="1.10.150.130">
    <property type="match status" value="1"/>
</dbReference>
<dbReference type="InterPro" id="IPR010998">
    <property type="entry name" value="Integrase_recombinase_N"/>
</dbReference>
<evidence type="ECO:0000256" key="2">
    <source>
        <dbReference type="ARBA" id="ARBA00023172"/>
    </source>
</evidence>
<dbReference type="SUPFAM" id="SSF56349">
    <property type="entry name" value="DNA breaking-rejoining enzymes"/>
    <property type="match status" value="1"/>
</dbReference>
<accession>A0ABD6AKG5</accession>
<dbReference type="GO" id="GO:0006310">
    <property type="term" value="P:DNA recombination"/>
    <property type="evidence" value="ECO:0007669"/>
    <property type="project" value="UniProtKB-KW"/>
</dbReference>
<dbReference type="InterPro" id="IPR011010">
    <property type="entry name" value="DNA_brk_join_enz"/>
</dbReference>
<comment type="caution">
    <text evidence="3">The sequence shown here is derived from an EMBL/GenBank/DDBJ whole genome shotgun (WGS) entry which is preliminary data.</text>
</comment>
<protein>
    <submittedName>
        <fullName evidence="3">Tyrosine-type recombinase/integrase</fullName>
    </submittedName>
</protein>
<dbReference type="Proteomes" id="UP001596545">
    <property type="component" value="Unassembled WGS sequence"/>
</dbReference>